<reference evidence="2 3" key="1">
    <citation type="submission" date="2017-09" db="EMBL/GenBank/DDBJ databases">
        <title>Depth-based differentiation of microbial function through sediment-hosted aquifers and enrichment of novel symbionts in the deep terrestrial subsurface.</title>
        <authorList>
            <person name="Probst A.J."/>
            <person name="Ladd B."/>
            <person name="Jarett J.K."/>
            <person name="Geller-Mcgrath D.E."/>
            <person name="Sieber C.M."/>
            <person name="Emerson J.B."/>
            <person name="Anantharaman K."/>
            <person name="Thomas B.C."/>
            <person name="Malmstrom R."/>
            <person name="Stieglmeier M."/>
            <person name="Klingl A."/>
            <person name="Woyke T."/>
            <person name="Ryan C.M."/>
            <person name="Banfield J.F."/>
        </authorList>
    </citation>
    <scope>NUCLEOTIDE SEQUENCE [LARGE SCALE GENOMIC DNA]</scope>
    <source>
        <strain evidence="2">CG11_big_fil_rev_8_21_14_0_20_46_11</strain>
    </source>
</reference>
<organism evidence="2 3">
    <name type="scientific">Candidatus Taylorbacteria bacterium CG11_big_fil_rev_8_21_14_0_20_46_11</name>
    <dbReference type="NCBI Taxonomy" id="1975025"/>
    <lineage>
        <taxon>Bacteria</taxon>
        <taxon>Candidatus Tayloriibacteriota</taxon>
    </lineage>
</organism>
<dbReference type="Proteomes" id="UP000229342">
    <property type="component" value="Unassembled WGS sequence"/>
</dbReference>
<gene>
    <name evidence="2" type="ORF">COV91_05400</name>
</gene>
<protein>
    <submittedName>
        <fullName evidence="2">Uncharacterized protein</fullName>
    </submittedName>
</protein>
<dbReference type="AlphaFoldDB" id="A0A2H0KAE0"/>
<feature type="transmembrane region" description="Helical" evidence="1">
    <location>
        <begin position="31"/>
        <end position="47"/>
    </location>
</feature>
<dbReference type="EMBL" id="PCVG01000073">
    <property type="protein sequence ID" value="PIQ68195.1"/>
    <property type="molecule type" value="Genomic_DNA"/>
</dbReference>
<evidence type="ECO:0000313" key="3">
    <source>
        <dbReference type="Proteomes" id="UP000229342"/>
    </source>
</evidence>
<evidence type="ECO:0000313" key="2">
    <source>
        <dbReference type="EMBL" id="PIQ68195.1"/>
    </source>
</evidence>
<evidence type="ECO:0000256" key="1">
    <source>
        <dbReference type="SAM" id="Phobius"/>
    </source>
</evidence>
<keyword evidence="1" id="KW-0812">Transmembrane</keyword>
<sequence>MHVIKLFLWLGIWLIILPFLGIPGVWKERLLILTGVVVIAVVGRLYYSMKVYSDSKSKDDTEKKSVV</sequence>
<accession>A0A2H0KAE0</accession>
<name>A0A2H0KAE0_9BACT</name>
<keyword evidence="1" id="KW-0472">Membrane</keyword>
<keyword evidence="1" id="KW-1133">Transmembrane helix</keyword>
<comment type="caution">
    <text evidence="2">The sequence shown here is derived from an EMBL/GenBank/DDBJ whole genome shotgun (WGS) entry which is preliminary data.</text>
</comment>
<proteinExistence type="predicted"/>